<dbReference type="EMBL" id="CP001630">
    <property type="protein sequence ID" value="ACU39394.1"/>
    <property type="molecule type" value="Genomic_DNA"/>
</dbReference>
<evidence type="ECO:0000256" key="1">
    <source>
        <dbReference type="SAM" id="MobiDB-lite"/>
    </source>
</evidence>
<dbReference type="RefSeq" id="WP_015804279.1">
    <property type="nucleotide sequence ID" value="NC_013093.1"/>
</dbReference>
<feature type="region of interest" description="Disordered" evidence="1">
    <location>
        <begin position="1"/>
        <end position="29"/>
    </location>
</feature>
<proteinExistence type="predicted"/>
<dbReference type="HOGENOM" id="CLU_2857590_0_0_11"/>
<gene>
    <name evidence="2" type="ordered locus">Amir_5576</name>
</gene>
<dbReference type="KEGG" id="ami:Amir_5576"/>
<accession>C6WBA3</accession>
<dbReference type="STRING" id="446462.Amir_5576"/>
<evidence type="ECO:0000313" key="2">
    <source>
        <dbReference type="EMBL" id="ACU39394.1"/>
    </source>
</evidence>
<dbReference type="Proteomes" id="UP000002213">
    <property type="component" value="Chromosome"/>
</dbReference>
<organism evidence="2 3">
    <name type="scientific">Actinosynnema mirum (strain ATCC 29888 / DSM 43827 / JCM 3225 / NBRC 14064 / NCIMB 13271 / NRRL B-12336 / IMRU 3971 / 101)</name>
    <dbReference type="NCBI Taxonomy" id="446462"/>
    <lineage>
        <taxon>Bacteria</taxon>
        <taxon>Bacillati</taxon>
        <taxon>Actinomycetota</taxon>
        <taxon>Actinomycetes</taxon>
        <taxon>Pseudonocardiales</taxon>
        <taxon>Pseudonocardiaceae</taxon>
        <taxon>Actinosynnema</taxon>
    </lineage>
</organism>
<sequence length="64" mass="6599">MPDTTDAILSGAGGTALGPVTELSVEEQQRGRQAAANYAARHDLGTDGLRELLAALGLLPDQQP</sequence>
<dbReference type="AlphaFoldDB" id="C6WBA3"/>
<reference evidence="2 3" key="1">
    <citation type="journal article" date="2009" name="Stand. Genomic Sci.">
        <title>Complete genome sequence of Actinosynnema mirum type strain (101).</title>
        <authorList>
            <person name="Land M."/>
            <person name="Lapidus A."/>
            <person name="Mayilraj S."/>
            <person name="Chen F."/>
            <person name="Copeland A."/>
            <person name="Del Rio T.G."/>
            <person name="Nolan M."/>
            <person name="Lucas S."/>
            <person name="Tice H."/>
            <person name="Cheng J.F."/>
            <person name="Chertkov O."/>
            <person name="Bruce D."/>
            <person name="Goodwin L."/>
            <person name="Pitluck S."/>
            <person name="Rohde M."/>
            <person name="Goker M."/>
            <person name="Pati A."/>
            <person name="Ivanova N."/>
            <person name="Mavromatis K."/>
            <person name="Chen A."/>
            <person name="Palaniappan K."/>
            <person name="Hauser L."/>
            <person name="Chang Y.J."/>
            <person name="Jeffries C.C."/>
            <person name="Brettin T."/>
            <person name="Detter J.C."/>
            <person name="Han C."/>
            <person name="Chain P."/>
            <person name="Tindall B.J."/>
            <person name="Bristow J."/>
            <person name="Eisen J.A."/>
            <person name="Markowitz V."/>
            <person name="Hugenholtz P."/>
            <person name="Kyrpides N.C."/>
            <person name="Klenk H.P."/>
        </authorList>
    </citation>
    <scope>NUCLEOTIDE SEQUENCE [LARGE SCALE GENOMIC DNA]</scope>
    <source>
        <strain evidence="3">ATCC 29888 / DSM 43827 / JCM 3225 / NBRC 14064 / NCIMB 13271 / NRRL B-12336 / IMRU 3971 / 101</strain>
    </source>
</reference>
<keyword evidence="3" id="KW-1185">Reference proteome</keyword>
<name>C6WBA3_ACTMD</name>
<protein>
    <submittedName>
        <fullName evidence="2">Uncharacterized protein</fullName>
    </submittedName>
</protein>
<evidence type="ECO:0000313" key="3">
    <source>
        <dbReference type="Proteomes" id="UP000002213"/>
    </source>
</evidence>